<sequence>MEEALELFSRPSLPDLYPSSRVAMVVSRVPSRMKRIRMEIMAFLDGIIEEHEIMCRAESDDNKDEGLLDVLLRVQRDGDLEFPISMDNVKAVIADLFLAGSEISATTLQWAMSELVRNPRVMQRAQDEIRQVLKGQETVSEATLGKLEEHRLLGARRQGRGVAHYQGHAAVERWRKRGETRGGGREGGRERERWRSPAGRGRCRAAVRGMARGRGEGGGARRWRRSKWRAAEGEGVAFPGGGEGGSAHRQGRGR</sequence>
<evidence type="ECO:0000256" key="8">
    <source>
        <dbReference type="ARBA" id="ARBA00023002"/>
    </source>
</evidence>
<evidence type="ECO:0000256" key="7">
    <source>
        <dbReference type="ARBA" id="ARBA00022989"/>
    </source>
</evidence>
<keyword evidence="4" id="KW-0349">Heme</keyword>
<evidence type="ECO:0000256" key="6">
    <source>
        <dbReference type="ARBA" id="ARBA00022723"/>
    </source>
</evidence>
<dbReference type="SUPFAM" id="SSF48264">
    <property type="entry name" value="Cytochrome P450"/>
    <property type="match status" value="1"/>
</dbReference>
<dbReference type="GO" id="GO:0020037">
    <property type="term" value="F:heme binding"/>
    <property type="evidence" value="ECO:0007669"/>
    <property type="project" value="InterPro"/>
</dbReference>
<comment type="subcellular location">
    <subcellularLocation>
        <location evidence="2">Membrane</location>
        <topology evidence="2">Single-pass membrane protein</topology>
    </subcellularLocation>
</comment>
<dbReference type="InterPro" id="IPR002401">
    <property type="entry name" value="Cyt_P450_E_grp-I"/>
</dbReference>
<dbReference type="InterPro" id="IPR036396">
    <property type="entry name" value="Cyt_P450_sf"/>
</dbReference>
<comment type="similarity">
    <text evidence="3">Belongs to the cytochrome P450 family.</text>
</comment>
<feature type="compositionally biased region" description="Basic and acidic residues" evidence="12">
    <location>
        <begin position="176"/>
        <end position="195"/>
    </location>
</feature>
<keyword evidence="5" id="KW-0812">Transmembrane</keyword>
<dbReference type="PANTHER" id="PTHR47953:SF19">
    <property type="entry name" value="OS06G0641600 PROTEIN"/>
    <property type="match status" value="1"/>
</dbReference>
<feature type="compositionally biased region" description="Low complexity" evidence="12">
    <location>
        <begin position="198"/>
        <end position="210"/>
    </location>
</feature>
<evidence type="ECO:0000256" key="10">
    <source>
        <dbReference type="ARBA" id="ARBA00023033"/>
    </source>
</evidence>
<comment type="cofactor">
    <cofactor evidence="1">
        <name>heme</name>
        <dbReference type="ChEBI" id="CHEBI:30413"/>
    </cofactor>
</comment>
<organism evidence="13 14">
    <name type="scientific">Digitaria exilis</name>
    <dbReference type="NCBI Taxonomy" id="1010633"/>
    <lineage>
        <taxon>Eukaryota</taxon>
        <taxon>Viridiplantae</taxon>
        <taxon>Streptophyta</taxon>
        <taxon>Embryophyta</taxon>
        <taxon>Tracheophyta</taxon>
        <taxon>Spermatophyta</taxon>
        <taxon>Magnoliopsida</taxon>
        <taxon>Liliopsida</taxon>
        <taxon>Poales</taxon>
        <taxon>Poaceae</taxon>
        <taxon>PACMAD clade</taxon>
        <taxon>Panicoideae</taxon>
        <taxon>Panicodae</taxon>
        <taxon>Paniceae</taxon>
        <taxon>Anthephorinae</taxon>
        <taxon>Digitaria</taxon>
    </lineage>
</organism>
<dbReference type="GO" id="GO:0004497">
    <property type="term" value="F:monooxygenase activity"/>
    <property type="evidence" value="ECO:0007669"/>
    <property type="project" value="UniProtKB-KW"/>
</dbReference>
<keyword evidence="11" id="KW-0472">Membrane</keyword>
<keyword evidence="14" id="KW-1185">Reference proteome</keyword>
<accession>A0A835F8F9</accession>
<evidence type="ECO:0000256" key="11">
    <source>
        <dbReference type="ARBA" id="ARBA00023136"/>
    </source>
</evidence>
<keyword evidence="10" id="KW-0503">Monooxygenase</keyword>
<evidence type="ECO:0000256" key="1">
    <source>
        <dbReference type="ARBA" id="ARBA00001971"/>
    </source>
</evidence>
<dbReference type="PANTHER" id="PTHR47953">
    <property type="entry name" value="OS08G0105600 PROTEIN"/>
    <property type="match status" value="1"/>
</dbReference>
<dbReference type="InterPro" id="IPR001128">
    <property type="entry name" value="Cyt_P450"/>
</dbReference>
<dbReference type="Gene3D" id="1.10.630.10">
    <property type="entry name" value="Cytochrome P450"/>
    <property type="match status" value="1"/>
</dbReference>
<evidence type="ECO:0000313" key="14">
    <source>
        <dbReference type="Proteomes" id="UP000636709"/>
    </source>
</evidence>
<dbReference type="InterPro" id="IPR052306">
    <property type="entry name" value="CYP450_71D"/>
</dbReference>
<keyword evidence="7" id="KW-1133">Transmembrane helix</keyword>
<evidence type="ECO:0000256" key="2">
    <source>
        <dbReference type="ARBA" id="ARBA00004167"/>
    </source>
</evidence>
<dbReference type="Pfam" id="PF00067">
    <property type="entry name" value="p450"/>
    <property type="match status" value="1"/>
</dbReference>
<protein>
    <recommendedName>
        <fullName evidence="15">Cytochrome P450</fullName>
    </recommendedName>
</protein>
<gene>
    <name evidence="13" type="ORF">HU200_015670</name>
</gene>
<evidence type="ECO:0000256" key="4">
    <source>
        <dbReference type="ARBA" id="ARBA00022617"/>
    </source>
</evidence>
<evidence type="ECO:0000256" key="5">
    <source>
        <dbReference type="ARBA" id="ARBA00022692"/>
    </source>
</evidence>
<dbReference type="GO" id="GO:0016705">
    <property type="term" value="F:oxidoreductase activity, acting on paired donors, with incorporation or reduction of molecular oxygen"/>
    <property type="evidence" value="ECO:0007669"/>
    <property type="project" value="InterPro"/>
</dbReference>
<keyword evidence="6" id="KW-0479">Metal-binding</keyword>
<feature type="region of interest" description="Disordered" evidence="12">
    <location>
        <begin position="176"/>
        <end position="254"/>
    </location>
</feature>
<comment type="caution">
    <text evidence="13">The sequence shown here is derived from an EMBL/GenBank/DDBJ whole genome shotgun (WGS) entry which is preliminary data.</text>
</comment>
<dbReference type="GO" id="GO:0016020">
    <property type="term" value="C:membrane"/>
    <property type="evidence" value="ECO:0007669"/>
    <property type="project" value="UniProtKB-SubCell"/>
</dbReference>
<dbReference type="Proteomes" id="UP000636709">
    <property type="component" value="Unassembled WGS sequence"/>
</dbReference>
<dbReference type="PRINTS" id="PR00463">
    <property type="entry name" value="EP450I"/>
</dbReference>
<evidence type="ECO:0000256" key="3">
    <source>
        <dbReference type="ARBA" id="ARBA00010617"/>
    </source>
</evidence>
<dbReference type="EMBL" id="JACEFO010001605">
    <property type="protein sequence ID" value="KAF8731739.1"/>
    <property type="molecule type" value="Genomic_DNA"/>
</dbReference>
<name>A0A835F8F9_9POAL</name>
<dbReference type="AlphaFoldDB" id="A0A835F8F9"/>
<reference evidence="13" key="1">
    <citation type="submission" date="2020-07" db="EMBL/GenBank/DDBJ databases">
        <title>Genome sequence and genetic diversity analysis of an under-domesticated orphan crop, white fonio (Digitaria exilis).</title>
        <authorList>
            <person name="Bennetzen J.L."/>
            <person name="Chen S."/>
            <person name="Ma X."/>
            <person name="Wang X."/>
            <person name="Yssel A.E.J."/>
            <person name="Chaluvadi S.R."/>
            <person name="Johnson M."/>
            <person name="Gangashetty P."/>
            <person name="Hamidou F."/>
            <person name="Sanogo M.D."/>
            <person name="Zwaenepoel A."/>
            <person name="Wallace J."/>
            <person name="Van De Peer Y."/>
            <person name="Van Deynze A."/>
        </authorList>
    </citation>
    <scope>NUCLEOTIDE SEQUENCE</scope>
    <source>
        <tissue evidence="13">Leaves</tissue>
    </source>
</reference>
<evidence type="ECO:0000256" key="9">
    <source>
        <dbReference type="ARBA" id="ARBA00023004"/>
    </source>
</evidence>
<keyword evidence="9" id="KW-0408">Iron</keyword>
<evidence type="ECO:0008006" key="15">
    <source>
        <dbReference type="Google" id="ProtNLM"/>
    </source>
</evidence>
<proteinExistence type="inferred from homology"/>
<keyword evidence="8" id="KW-0560">Oxidoreductase</keyword>
<dbReference type="OrthoDB" id="693767at2759"/>
<evidence type="ECO:0000313" key="13">
    <source>
        <dbReference type="EMBL" id="KAF8731739.1"/>
    </source>
</evidence>
<dbReference type="GO" id="GO:0005506">
    <property type="term" value="F:iron ion binding"/>
    <property type="evidence" value="ECO:0007669"/>
    <property type="project" value="InterPro"/>
</dbReference>
<evidence type="ECO:0000256" key="12">
    <source>
        <dbReference type="SAM" id="MobiDB-lite"/>
    </source>
</evidence>